<dbReference type="EMBL" id="HE601483">
    <property type="protein sequence ID" value="CAP34899.1"/>
    <property type="molecule type" value="Genomic_DNA"/>
</dbReference>
<protein>
    <submittedName>
        <fullName evidence="2">Protein CBG17251</fullName>
    </submittedName>
</protein>
<reference evidence="2 3" key="1">
    <citation type="journal article" date="2003" name="PLoS Biol.">
        <title>The genome sequence of Caenorhabditis briggsae: a platform for comparative genomics.</title>
        <authorList>
            <person name="Stein L.D."/>
            <person name="Bao Z."/>
            <person name="Blasiar D."/>
            <person name="Blumenthal T."/>
            <person name="Brent M.R."/>
            <person name="Chen N."/>
            <person name="Chinwalla A."/>
            <person name="Clarke L."/>
            <person name="Clee C."/>
            <person name="Coghlan A."/>
            <person name="Coulson A."/>
            <person name="D'Eustachio P."/>
            <person name="Fitch D.H."/>
            <person name="Fulton L.A."/>
            <person name="Fulton R.E."/>
            <person name="Griffiths-Jones S."/>
            <person name="Harris T.W."/>
            <person name="Hillier L.W."/>
            <person name="Kamath R."/>
            <person name="Kuwabara P.E."/>
            <person name="Mardis E.R."/>
            <person name="Marra M.A."/>
            <person name="Miner T.L."/>
            <person name="Minx P."/>
            <person name="Mullikin J.C."/>
            <person name="Plumb R.W."/>
            <person name="Rogers J."/>
            <person name="Schein J.E."/>
            <person name="Sohrmann M."/>
            <person name="Spieth J."/>
            <person name="Stajich J.E."/>
            <person name="Wei C."/>
            <person name="Willey D."/>
            <person name="Wilson R.K."/>
            <person name="Durbin R."/>
            <person name="Waterston R.H."/>
        </authorList>
    </citation>
    <scope>NUCLEOTIDE SEQUENCE [LARGE SCALE GENOMIC DNA]</scope>
    <source>
        <strain evidence="2 3">AF16</strain>
    </source>
</reference>
<organism evidence="2 3">
    <name type="scientific">Caenorhabditis briggsae</name>
    <dbReference type="NCBI Taxonomy" id="6238"/>
    <lineage>
        <taxon>Eukaryota</taxon>
        <taxon>Metazoa</taxon>
        <taxon>Ecdysozoa</taxon>
        <taxon>Nematoda</taxon>
        <taxon>Chromadorea</taxon>
        <taxon>Rhabditida</taxon>
        <taxon>Rhabditina</taxon>
        <taxon>Rhabditomorpha</taxon>
        <taxon>Rhabditoidea</taxon>
        <taxon>Rhabditidae</taxon>
        <taxon>Peloderinae</taxon>
        <taxon>Caenorhabditis</taxon>
    </lineage>
</organism>
<evidence type="ECO:0000313" key="3">
    <source>
        <dbReference type="Proteomes" id="UP000008549"/>
    </source>
</evidence>
<sequence>MLTIEDTDVISNLKMEKNVSFLDYEHSDFNWDNKYTLSSVSEKQKLALEVLKASHKMFKPHEKRNCHWSRIYKNPHHRSRTQGCSASEFREGSHVARLKKQLEAGKKVEEIDQVVKQKGNDFRTKKDFTNEDRSSRREIEQQPDRAQGIRGGLGSYKIHCGISRELNNLNSQQLDPDEQSLLSQFTRSNGTHEDEPLPKRKRLEVNEEKETSKRIMSQNGFPRTAQYLVSHRKIKKVTLYEVKWHGYDHTNPLFITSKVFVCLYEKDGSKFPYSAEIMAIKEIGGTQYYMIHYRRRKKTTDIRIPIGEENGRMFNGTLKEYGDKFNVEISSDAWEAEKKDKRKAVDDLETSLEKKGELWRRIHMSYSVFFK</sequence>
<evidence type="ECO:0000313" key="4">
    <source>
        <dbReference type="WormBase" id="CBG17251"/>
    </source>
</evidence>
<dbReference type="RefSeq" id="XP_002644240.1">
    <property type="nucleotide sequence ID" value="XM_002644194.1"/>
</dbReference>
<dbReference type="KEGG" id="cbr:CBG_17251"/>
<feature type="region of interest" description="Disordered" evidence="1">
    <location>
        <begin position="121"/>
        <end position="152"/>
    </location>
</feature>
<dbReference type="SUPFAM" id="SSF54160">
    <property type="entry name" value="Chromo domain-like"/>
    <property type="match status" value="2"/>
</dbReference>
<dbReference type="CTD" id="8586235"/>
<dbReference type="AlphaFoldDB" id="A8XQH4"/>
<evidence type="ECO:0000313" key="2">
    <source>
        <dbReference type="EMBL" id="CAP34899.1"/>
    </source>
</evidence>
<evidence type="ECO:0000256" key="1">
    <source>
        <dbReference type="SAM" id="MobiDB-lite"/>
    </source>
</evidence>
<dbReference type="WormBase" id="CBG17251">
    <property type="protein sequence ID" value="CBP49081"/>
    <property type="gene ID" value="WBGene00036941"/>
</dbReference>
<dbReference type="InParanoid" id="A8XQH4"/>
<proteinExistence type="predicted"/>
<gene>
    <name evidence="2 4" type="ORF">CBG17251</name>
    <name evidence="2" type="ORF">CBG_17251</name>
</gene>
<dbReference type="Proteomes" id="UP000008549">
    <property type="component" value="Unassembled WGS sequence"/>
</dbReference>
<accession>A8XQH4</accession>
<dbReference type="STRING" id="6238.A8XQH4"/>
<dbReference type="CDD" id="cd00024">
    <property type="entry name" value="CD_CSD"/>
    <property type="match status" value="1"/>
</dbReference>
<feature type="compositionally biased region" description="Basic and acidic residues" evidence="1">
    <location>
        <begin position="121"/>
        <end position="143"/>
    </location>
</feature>
<reference evidence="2 3" key="2">
    <citation type="journal article" date="2011" name="PLoS Genet.">
        <title>Caenorhabditis briggsae recombinant inbred line genotypes reveal inter-strain incompatibility and the evolution of recombination.</title>
        <authorList>
            <person name="Ross J.A."/>
            <person name="Koboldt D.C."/>
            <person name="Staisch J.E."/>
            <person name="Chamberlin H.M."/>
            <person name="Gupta B.P."/>
            <person name="Miller R.D."/>
            <person name="Baird S.E."/>
            <person name="Haag E.S."/>
        </authorList>
    </citation>
    <scope>NUCLEOTIDE SEQUENCE [LARGE SCALE GENOMIC DNA]</scope>
    <source>
        <strain evidence="2 3">AF16</strain>
    </source>
</reference>
<dbReference type="HOGENOM" id="CLU_746460_0_0_1"/>
<keyword evidence="3" id="KW-1185">Reference proteome</keyword>
<dbReference type="InterPro" id="IPR016197">
    <property type="entry name" value="Chromo-like_dom_sf"/>
</dbReference>
<name>A8XQH4_CAEBR</name>
<dbReference type="GeneID" id="8586235"/>